<dbReference type="GO" id="GO:0005789">
    <property type="term" value="C:endoplasmic reticulum membrane"/>
    <property type="evidence" value="ECO:0007669"/>
    <property type="project" value="TreeGrafter"/>
</dbReference>
<proteinExistence type="inferred from homology"/>
<evidence type="ECO:0000256" key="6">
    <source>
        <dbReference type="ARBA" id="ARBA00022737"/>
    </source>
</evidence>
<evidence type="ECO:0000256" key="1">
    <source>
        <dbReference type="ARBA" id="ARBA00001962"/>
    </source>
</evidence>
<dbReference type="NCBIfam" id="TIGR01263">
    <property type="entry name" value="4HPPD"/>
    <property type="match status" value="1"/>
</dbReference>
<evidence type="ECO:0000313" key="12">
    <source>
        <dbReference type="Proteomes" id="UP000053660"/>
    </source>
</evidence>
<evidence type="ECO:0000313" key="11">
    <source>
        <dbReference type="EMBL" id="KHJ96521.1"/>
    </source>
</evidence>
<dbReference type="GO" id="GO:0006559">
    <property type="term" value="P:L-phenylalanine catabolic process"/>
    <property type="evidence" value="ECO:0007669"/>
    <property type="project" value="UniProtKB-KW"/>
</dbReference>
<dbReference type="GO" id="GO:0006572">
    <property type="term" value="P:L-tyrosine catabolic process"/>
    <property type="evidence" value="ECO:0007669"/>
    <property type="project" value="UniProtKB-KW"/>
</dbReference>
<reference evidence="11 12" key="1">
    <citation type="submission" date="2014-03" db="EMBL/GenBank/DDBJ databases">
        <title>Draft genome of the hookworm Oesophagostomum dentatum.</title>
        <authorList>
            <person name="Mitreva M."/>
        </authorList>
    </citation>
    <scope>NUCLEOTIDE SEQUENCE [LARGE SCALE GENOMIC DNA]</scope>
    <source>
        <strain evidence="11 12">OD-Hann</strain>
    </source>
</reference>
<dbReference type="CDD" id="cd07250">
    <property type="entry name" value="HPPD_C_like"/>
    <property type="match status" value="1"/>
</dbReference>
<keyword evidence="11" id="KW-0670">Pyruvate</keyword>
<accession>A0A0B1TK92</accession>
<dbReference type="EC" id="1.13.11.27" evidence="4"/>
<organism evidence="11 12">
    <name type="scientific">Oesophagostomum dentatum</name>
    <name type="common">Nodular worm</name>
    <dbReference type="NCBI Taxonomy" id="61180"/>
    <lineage>
        <taxon>Eukaryota</taxon>
        <taxon>Metazoa</taxon>
        <taxon>Ecdysozoa</taxon>
        <taxon>Nematoda</taxon>
        <taxon>Chromadorea</taxon>
        <taxon>Rhabditida</taxon>
        <taxon>Rhabditina</taxon>
        <taxon>Rhabditomorpha</taxon>
        <taxon>Strongyloidea</taxon>
        <taxon>Strongylidae</taxon>
        <taxon>Oesophagostomum</taxon>
    </lineage>
</organism>
<comment type="similarity">
    <text evidence="3">Belongs to the 4HPPD family.</text>
</comment>
<feature type="domain" description="VOC" evidence="10">
    <location>
        <begin position="311"/>
        <end position="470"/>
    </location>
</feature>
<dbReference type="InterPro" id="IPR041736">
    <property type="entry name" value="4OHPhenylPyrv_dOase_N"/>
</dbReference>
<dbReference type="GO" id="GO:0046872">
    <property type="term" value="F:metal ion binding"/>
    <property type="evidence" value="ECO:0007669"/>
    <property type="project" value="UniProtKB-KW"/>
</dbReference>
<dbReference type="InterPro" id="IPR004360">
    <property type="entry name" value="Glyas_Fos-R_dOase_dom"/>
</dbReference>
<dbReference type="Gene3D" id="3.10.180.10">
    <property type="entry name" value="2,3-Dihydroxybiphenyl 1,2-Dioxygenase, domain 1"/>
    <property type="match status" value="4"/>
</dbReference>
<evidence type="ECO:0000259" key="10">
    <source>
        <dbReference type="PROSITE" id="PS51819"/>
    </source>
</evidence>
<gene>
    <name evidence="11" type="ORF">OESDEN_03517</name>
</gene>
<dbReference type="GO" id="GO:0000139">
    <property type="term" value="C:Golgi membrane"/>
    <property type="evidence" value="ECO:0007669"/>
    <property type="project" value="TreeGrafter"/>
</dbReference>
<keyword evidence="12" id="KW-1185">Reference proteome</keyword>
<dbReference type="FunFam" id="3.10.180.10:FF:000001">
    <property type="entry name" value="4-hydroxyphenylpyruvate dioxygenase"/>
    <property type="match status" value="1"/>
</dbReference>
<dbReference type="Pfam" id="PF00903">
    <property type="entry name" value="Glyoxalase"/>
    <property type="match status" value="1"/>
</dbReference>
<protein>
    <recommendedName>
        <fullName evidence="4">4-hydroxyphenylpyruvate dioxygenase</fullName>
        <ecNumber evidence="4">1.13.11.27</ecNumber>
    </recommendedName>
</protein>
<evidence type="ECO:0000256" key="5">
    <source>
        <dbReference type="ARBA" id="ARBA00022723"/>
    </source>
</evidence>
<dbReference type="Proteomes" id="UP000053660">
    <property type="component" value="Unassembled WGS sequence"/>
</dbReference>
<keyword evidence="11" id="KW-0223">Dioxygenase</keyword>
<keyword evidence="7" id="KW-0828">Tyrosine catabolism</keyword>
<dbReference type="SUPFAM" id="SSF54593">
    <property type="entry name" value="Glyoxalase/Bleomycin resistance protein/Dihydroxybiphenyl dioxygenase"/>
    <property type="match status" value="2"/>
</dbReference>
<keyword evidence="8" id="KW-0408">Iron</keyword>
<evidence type="ECO:0000256" key="4">
    <source>
        <dbReference type="ARBA" id="ARBA00013222"/>
    </source>
</evidence>
<dbReference type="EMBL" id="KN549647">
    <property type="protein sequence ID" value="KHJ96521.1"/>
    <property type="molecule type" value="Genomic_DNA"/>
</dbReference>
<dbReference type="PANTHER" id="PTHR11959">
    <property type="entry name" value="4-HYDROXYPHENYLPYRUVATE DIOXYGENASE"/>
    <property type="match status" value="1"/>
</dbReference>
<evidence type="ECO:0000256" key="8">
    <source>
        <dbReference type="ARBA" id="ARBA00023004"/>
    </source>
</evidence>
<dbReference type="InterPro" id="IPR029068">
    <property type="entry name" value="Glyas_Bleomycin-R_OHBP_Dase"/>
</dbReference>
<name>A0A0B1TK92_OESDE</name>
<dbReference type="GO" id="GO:0003868">
    <property type="term" value="F:4-hydroxyphenylpyruvate dioxygenase activity"/>
    <property type="evidence" value="ECO:0007669"/>
    <property type="project" value="UniProtKB-EC"/>
</dbReference>
<keyword evidence="9" id="KW-0585">Phenylalanine catabolism</keyword>
<feature type="domain" description="VOC" evidence="10">
    <location>
        <begin position="1"/>
        <end position="97"/>
    </location>
</feature>
<feature type="domain" description="VOC" evidence="10">
    <location>
        <begin position="144"/>
        <end position="280"/>
    </location>
</feature>
<evidence type="ECO:0000256" key="3">
    <source>
        <dbReference type="ARBA" id="ARBA00005877"/>
    </source>
</evidence>
<comment type="pathway">
    <text evidence="2">Amino-acid degradation; L-phenylalanine degradation; acetoacetate and fumarate from L-phenylalanine: step 3/6.</text>
</comment>
<dbReference type="InterPro" id="IPR041735">
    <property type="entry name" value="4OHPhenylPyrv_dOase_C"/>
</dbReference>
<evidence type="ECO:0000256" key="7">
    <source>
        <dbReference type="ARBA" id="ARBA00022878"/>
    </source>
</evidence>
<dbReference type="InterPro" id="IPR037523">
    <property type="entry name" value="VOC_core"/>
</dbReference>
<dbReference type="OrthoDB" id="414569at2759"/>
<comment type="cofactor">
    <cofactor evidence="1">
        <name>Fe cation</name>
        <dbReference type="ChEBI" id="CHEBI:24875"/>
    </cofactor>
</comment>
<evidence type="ECO:0000256" key="2">
    <source>
        <dbReference type="ARBA" id="ARBA00005162"/>
    </source>
</evidence>
<keyword evidence="5" id="KW-0479">Metal-binding</keyword>
<evidence type="ECO:0000256" key="9">
    <source>
        <dbReference type="ARBA" id="ARBA00023232"/>
    </source>
</evidence>
<dbReference type="PANTHER" id="PTHR11959:SF1">
    <property type="entry name" value="4-HYDROXYPHENYLPYRUVATE DIOXYGENASE"/>
    <property type="match status" value="1"/>
</dbReference>
<dbReference type="AlphaFoldDB" id="A0A0B1TK92"/>
<dbReference type="InterPro" id="IPR005956">
    <property type="entry name" value="4OHPhenylPyrv_dOase"/>
</dbReference>
<dbReference type="CDD" id="cd08342">
    <property type="entry name" value="HPPD_N_like"/>
    <property type="match status" value="2"/>
</dbReference>
<keyword evidence="6" id="KW-0677">Repeat</keyword>
<sequence>MGNSLWPGLQDKLQIVFVFESALLPNNQEIGEHLVKHGDGVKDVCFEVDDVASIIEHAKKAGAEVVKDVTEESDEDGTVKYAIVKTYGDTVHTLLERKNYKGLFLPGFKPHPSNKTFFQSLPRVGLNFVDHCVGNQPDLEMNSAVEWYEKVLSFHRYCSLLQAAYWYCANFGFEPFAYRGLETGSRQVAQHAVKQNKIVFVFESALLPNNKEIGEHLVKHGDGVKDVCFEVDDVASIIEHAKKAGAEVVKDVTEESDEDGTVKYAIVKTYGDTVHTLLERKNYKGLFLPGFKPHPSNKTFFQSLPRVGLNFVDHCVGNQPDLEMNSAVEWYEKVLSFHRFWSVDDSMIHTEYSALRSIVVTNCEETIKMPINEPAMGKKAVSQIQEYVDYYGGAGVQHIALNTSNIISAIEALRARGVEFLSIPTSYYDNLRARLKQSGMEVAEDMDHLQKLHILVDFDENGYLLQIFSKPKFLFLQGFGAGNFKALFESIELEQNERGNLFYEDVATGGRKI</sequence>
<dbReference type="PROSITE" id="PS51819">
    <property type="entry name" value="VOC"/>
    <property type="match status" value="3"/>
</dbReference>
<keyword evidence="11" id="KW-0560">Oxidoreductase</keyword>